<keyword evidence="3" id="KW-1185">Reference proteome</keyword>
<organism evidence="2 3">
    <name type="scientific">Nocardia tenerifensis</name>
    <dbReference type="NCBI Taxonomy" id="228006"/>
    <lineage>
        <taxon>Bacteria</taxon>
        <taxon>Bacillati</taxon>
        <taxon>Actinomycetota</taxon>
        <taxon>Actinomycetes</taxon>
        <taxon>Mycobacteriales</taxon>
        <taxon>Nocardiaceae</taxon>
        <taxon>Nocardia</taxon>
    </lineage>
</organism>
<protein>
    <submittedName>
        <fullName evidence="2">Uncharacterized protein</fullName>
    </submittedName>
</protein>
<dbReference type="AlphaFoldDB" id="A0A318JXC7"/>
<gene>
    <name evidence="2" type="ORF">DFR70_108166</name>
</gene>
<name>A0A318JXC7_9NOCA</name>
<proteinExistence type="predicted"/>
<sequence length="54" mass="5943">MVRPDNIAPSQRAATNNATRTDSAVVWPDPSPLASWWQQVMQPGSSERSTFEAV</sequence>
<accession>A0A318JXC7</accession>
<evidence type="ECO:0000313" key="3">
    <source>
        <dbReference type="Proteomes" id="UP000247569"/>
    </source>
</evidence>
<dbReference type="Proteomes" id="UP000247569">
    <property type="component" value="Unassembled WGS sequence"/>
</dbReference>
<feature type="region of interest" description="Disordered" evidence="1">
    <location>
        <begin position="1"/>
        <end position="25"/>
    </location>
</feature>
<comment type="caution">
    <text evidence="2">The sequence shown here is derived from an EMBL/GenBank/DDBJ whole genome shotgun (WGS) entry which is preliminary data.</text>
</comment>
<evidence type="ECO:0000256" key="1">
    <source>
        <dbReference type="SAM" id="MobiDB-lite"/>
    </source>
</evidence>
<dbReference type="RefSeq" id="WP_157195412.1">
    <property type="nucleotide sequence ID" value="NZ_QJKF01000008.1"/>
</dbReference>
<feature type="compositionally biased region" description="Polar residues" evidence="1">
    <location>
        <begin position="8"/>
        <end position="22"/>
    </location>
</feature>
<reference evidence="2 3" key="1">
    <citation type="submission" date="2018-05" db="EMBL/GenBank/DDBJ databases">
        <title>Genomic Encyclopedia of Type Strains, Phase IV (KMG-IV): sequencing the most valuable type-strain genomes for metagenomic binning, comparative biology and taxonomic classification.</title>
        <authorList>
            <person name="Goeker M."/>
        </authorList>
    </citation>
    <scope>NUCLEOTIDE SEQUENCE [LARGE SCALE GENOMIC DNA]</scope>
    <source>
        <strain evidence="2 3">DSM 44704</strain>
    </source>
</reference>
<evidence type="ECO:0000313" key="2">
    <source>
        <dbReference type="EMBL" id="PXX61608.1"/>
    </source>
</evidence>
<dbReference type="EMBL" id="QJKF01000008">
    <property type="protein sequence ID" value="PXX61608.1"/>
    <property type="molecule type" value="Genomic_DNA"/>
</dbReference>